<gene>
    <name evidence="1" type="ORF">UFOVP742_44</name>
</gene>
<reference evidence="1" key="1">
    <citation type="submission" date="2020-05" db="EMBL/GenBank/DDBJ databases">
        <authorList>
            <person name="Chiriac C."/>
            <person name="Salcher M."/>
            <person name="Ghai R."/>
            <person name="Kavagutti S V."/>
        </authorList>
    </citation>
    <scope>NUCLEOTIDE SEQUENCE</scope>
</reference>
<protein>
    <submittedName>
        <fullName evidence="1">Uncharacterized protein</fullName>
    </submittedName>
</protein>
<proteinExistence type="predicted"/>
<organism evidence="1">
    <name type="scientific">uncultured Caudovirales phage</name>
    <dbReference type="NCBI Taxonomy" id="2100421"/>
    <lineage>
        <taxon>Viruses</taxon>
        <taxon>Duplodnaviria</taxon>
        <taxon>Heunggongvirae</taxon>
        <taxon>Uroviricota</taxon>
        <taxon>Caudoviricetes</taxon>
        <taxon>Peduoviridae</taxon>
        <taxon>Maltschvirus</taxon>
        <taxon>Maltschvirus maltsch</taxon>
    </lineage>
</organism>
<dbReference type="EMBL" id="LR798339">
    <property type="protein sequence ID" value="CAB5224936.1"/>
    <property type="molecule type" value="Genomic_DNA"/>
</dbReference>
<name>A0A6J7X2M0_9CAUD</name>
<accession>A0A6J7X2M0</accession>
<evidence type="ECO:0000313" key="1">
    <source>
        <dbReference type="EMBL" id="CAB5224936.1"/>
    </source>
</evidence>
<sequence length="132" mass="15330">MTIPEWEQLVDTLYEQTRSHIKLLGHVSRDDVDGYLSFYGVHDSIYVAKQDGVITGISTVHPGVGDFNWKWRKPNGIWTIHLAWAKCPKAVAEMFNQFFARKSPITQAWAWRYDHASPITPKKLERLLYGRK</sequence>